<dbReference type="HOGENOM" id="CLU_1253564_0_0_2"/>
<accession>U1NFV0</accession>
<dbReference type="eggNOG" id="arCOG04724">
    <property type="taxonomic scope" value="Archaea"/>
</dbReference>
<dbReference type="STRING" id="1238425.J07HQW2_02431"/>
<dbReference type="EMBL" id="KE356561">
    <property type="protein sequence ID" value="ERG95970.1"/>
    <property type="molecule type" value="Genomic_DNA"/>
</dbReference>
<evidence type="ECO:0000313" key="4">
    <source>
        <dbReference type="Proteomes" id="UP000030710"/>
    </source>
</evidence>
<reference evidence="3 4" key="1">
    <citation type="journal article" date="2013" name="PLoS ONE">
        <title>Assembly-driven community genomics of a hypersaline microbial ecosystem.</title>
        <authorList>
            <person name="Podell S."/>
            <person name="Ugalde J.A."/>
            <person name="Narasingarao P."/>
            <person name="Banfield J.F."/>
            <person name="Heidelberg K.B."/>
            <person name="Allen E.E."/>
        </authorList>
    </citation>
    <scope>NUCLEOTIDE SEQUENCE [LARGE SCALE GENOMIC DNA]</scope>
    <source>
        <strain evidence="4">J07HQW2</strain>
    </source>
</reference>
<evidence type="ECO:0000259" key="2">
    <source>
        <dbReference type="Pfam" id="PF26226"/>
    </source>
</evidence>
<dbReference type="RefSeq" id="WP_021055442.1">
    <property type="nucleotide sequence ID" value="NZ_KE356561.1"/>
</dbReference>
<dbReference type="AlphaFoldDB" id="U1NFV0"/>
<feature type="domain" description="DUF8052" evidence="2">
    <location>
        <begin position="41"/>
        <end position="200"/>
    </location>
</feature>
<name>U1NFV0_9EURY</name>
<organism evidence="3 4">
    <name type="scientific">Haloquadratum walsbyi J07HQW2</name>
    <dbReference type="NCBI Taxonomy" id="1238425"/>
    <lineage>
        <taxon>Archaea</taxon>
        <taxon>Methanobacteriati</taxon>
        <taxon>Methanobacteriota</taxon>
        <taxon>Stenosarchaea group</taxon>
        <taxon>Halobacteria</taxon>
        <taxon>Halobacteriales</taxon>
        <taxon>Haloferacaceae</taxon>
        <taxon>Haloquadratum</taxon>
    </lineage>
</organism>
<feature type="region of interest" description="Disordered" evidence="1">
    <location>
        <begin position="1"/>
        <end position="36"/>
    </location>
</feature>
<gene>
    <name evidence="3" type="ORF">J07HQW2_02431</name>
</gene>
<dbReference type="InterPro" id="IPR058365">
    <property type="entry name" value="DUF8052"/>
</dbReference>
<proteinExistence type="predicted"/>
<evidence type="ECO:0000313" key="3">
    <source>
        <dbReference type="EMBL" id="ERG95970.1"/>
    </source>
</evidence>
<sequence length="223" mass="25521">MTTGTDETTDANSDSDSDTFDPVEAAEEANIDLPGVPEWDDEYLDRVSDRLLFNYDLTQDEQVHGETFSMYAEMRLESHKHFFHPALDYANHETHEHVFVTQVERPRVESFERFVTLGHDLADDSAWLDPDEEHFGTEFTFVVVADAVPESVESFVSSFHDRNLLKFGYYGHYEIHLVVVAPNREEAAASEQADTIQAFTLWKDVTADEQSGFLTRIRDALSF</sequence>
<dbReference type="Proteomes" id="UP000030710">
    <property type="component" value="Unassembled WGS sequence"/>
</dbReference>
<dbReference type="Pfam" id="PF26226">
    <property type="entry name" value="DUF8052"/>
    <property type="match status" value="1"/>
</dbReference>
<protein>
    <recommendedName>
        <fullName evidence="2">DUF8052 domain-containing protein</fullName>
    </recommendedName>
</protein>
<evidence type="ECO:0000256" key="1">
    <source>
        <dbReference type="SAM" id="MobiDB-lite"/>
    </source>
</evidence>
<feature type="compositionally biased region" description="Acidic residues" evidence="1">
    <location>
        <begin position="7"/>
        <end position="30"/>
    </location>
</feature>